<evidence type="ECO:0000256" key="6">
    <source>
        <dbReference type="ARBA" id="ARBA00022970"/>
    </source>
</evidence>
<feature type="transmembrane region" description="Helical" evidence="9">
    <location>
        <begin position="36"/>
        <end position="62"/>
    </location>
</feature>
<evidence type="ECO:0000256" key="2">
    <source>
        <dbReference type="ARBA" id="ARBA00022448"/>
    </source>
</evidence>
<evidence type="ECO:0000256" key="9">
    <source>
        <dbReference type="SAM" id="Phobius"/>
    </source>
</evidence>
<evidence type="ECO:0000256" key="7">
    <source>
        <dbReference type="ARBA" id="ARBA00022989"/>
    </source>
</evidence>
<name>A0A1G2PQL4_9BACT</name>
<feature type="transmembrane region" description="Helical" evidence="9">
    <location>
        <begin position="177"/>
        <end position="195"/>
    </location>
</feature>
<dbReference type="PANTHER" id="PTHR46997">
    <property type="entry name" value="LOW AFFINITY TRYPTOPHAN PERMEASE-RELATED"/>
    <property type="match status" value="1"/>
</dbReference>
<comment type="caution">
    <text evidence="10">The sequence shown here is derived from an EMBL/GenBank/DDBJ whole genome shotgun (WGS) entry which is preliminary data.</text>
</comment>
<dbReference type="AlphaFoldDB" id="A0A1G2PQL4"/>
<keyword evidence="2" id="KW-0813">Transport</keyword>
<feature type="transmembrane region" description="Helical" evidence="9">
    <location>
        <begin position="257"/>
        <end position="282"/>
    </location>
</feature>
<feature type="transmembrane region" description="Helical" evidence="9">
    <location>
        <begin position="318"/>
        <end position="339"/>
    </location>
</feature>
<evidence type="ECO:0000313" key="10">
    <source>
        <dbReference type="EMBL" id="OHA50617.1"/>
    </source>
</evidence>
<evidence type="ECO:0000256" key="4">
    <source>
        <dbReference type="ARBA" id="ARBA00022519"/>
    </source>
</evidence>
<proteinExistence type="predicted"/>
<evidence type="ECO:0000313" key="11">
    <source>
        <dbReference type="Proteomes" id="UP000176951"/>
    </source>
</evidence>
<dbReference type="GO" id="GO:0003333">
    <property type="term" value="P:amino acid transmembrane transport"/>
    <property type="evidence" value="ECO:0007669"/>
    <property type="project" value="InterPro"/>
</dbReference>
<dbReference type="Pfam" id="PF03222">
    <property type="entry name" value="Trp_Tyr_perm"/>
    <property type="match status" value="1"/>
</dbReference>
<keyword evidence="3" id="KW-1003">Cell membrane</keyword>
<keyword evidence="7 9" id="KW-1133">Transmembrane helix</keyword>
<sequence length="379" mass="40813">MSERWRFWSGIAIVAGTIFGVGVFAIPYAVAQSGPVAGLFWFAVVAFAVVSLHLLYGSLQLSGNSHKRLISLVGNNLGSKWRFVPFVSTFVGGAGAMLAYLIVGGNFAKLFFGDLLNVSFDQWTVVIWLLFSVLIFFGVKSVAKFELVATGALFLGVIFLIVFFWQNASISLIPQGSAVNFFVPYGVILFSLYGANSIPEMVEFVGDKNRKITTIIMIGTLLPLVCYIFFTFGILGLSGSSVSTDAISGLSGLVNPAIIKIAALVGFLAIATSFVTVGLYLADTLTEDLRFPTLVAHMIAVCIPVILFLIGLRNFITIAGFIGAVLGAIDGILISYIFLRLRSSGRISPLVYTPRLIPIILIAVFLVGICGEIVFLIFK</sequence>
<keyword evidence="4" id="KW-0997">Cell inner membrane</keyword>
<feature type="transmembrane region" description="Helical" evidence="9">
    <location>
        <begin position="294"/>
        <end position="312"/>
    </location>
</feature>
<dbReference type="InterPro" id="IPR013059">
    <property type="entry name" value="Trp_tyr_transpt"/>
</dbReference>
<keyword evidence="8 9" id="KW-0472">Membrane</keyword>
<feature type="transmembrane region" description="Helical" evidence="9">
    <location>
        <begin position="215"/>
        <end position="237"/>
    </location>
</feature>
<dbReference type="Proteomes" id="UP000176951">
    <property type="component" value="Unassembled WGS sequence"/>
</dbReference>
<feature type="transmembrane region" description="Helical" evidence="9">
    <location>
        <begin position="147"/>
        <end position="165"/>
    </location>
</feature>
<protein>
    <recommendedName>
        <fullName evidence="12">Amino acid transporter transmembrane domain-containing protein</fullName>
    </recommendedName>
</protein>
<evidence type="ECO:0000256" key="5">
    <source>
        <dbReference type="ARBA" id="ARBA00022692"/>
    </source>
</evidence>
<dbReference type="EMBL" id="MHSW01000032">
    <property type="protein sequence ID" value="OHA50617.1"/>
    <property type="molecule type" value="Genomic_DNA"/>
</dbReference>
<evidence type="ECO:0008006" key="12">
    <source>
        <dbReference type="Google" id="ProtNLM"/>
    </source>
</evidence>
<keyword evidence="6" id="KW-0029">Amino-acid transport</keyword>
<evidence type="ECO:0000256" key="3">
    <source>
        <dbReference type="ARBA" id="ARBA00022475"/>
    </source>
</evidence>
<gene>
    <name evidence="10" type="ORF">A3A97_04155</name>
</gene>
<dbReference type="GO" id="GO:0005886">
    <property type="term" value="C:plasma membrane"/>
    <property type="evidence" value="ECO:0007669"/>
    <property type="project" value="UniProtKB-SubCell"/>
</dbReference>
<dbReference type="InterPro" id="IPR018227">
    <property type="entry name" value="Amino_acid_transport_2"/>
</dbReference>
<feature type="transmembrane region" description="Helical" evidence="9">
    <location>
        <begin position="7"/>
        <end position="30"/>
    </location>
</feature>
<feature type="transmembrane region" description="Helical" evidence="9">
    <location>
        <begin position="83"/>
        <end position="103"/>
    </location>
</feature>
<keyword evidence="5 9" id="KW-0812">Transmembrane</keyword>
<accession>A0A1G2PQL4</accession>
<evidence type="ECO:0000256" key="8">
    <source>
        <dbReference type="ARBA" id="ARBA00023136"/>
    </source>
</evidence>
<reference evidence="10 11" key="1">
    <citation type="journal article" date="2016" name="Nat. Commun.">
        <title>Thousands of microbial genomes shed light on interconnected biogeochemical processes in an aquifer system.</title>
        <authorList>
            <person name="Anantharaman K."/>
            <person name="Brown C.T."/>
            <person name="Hug L.A."/>
            <person name="Sharon I."/>
            <person name="Castelle C.J."/>
            <person name="Probst A.J."/>
            <person name="Thomas B.C."/>
            <person name="Singh A."/>
            <person name="Wilkins M.J."/>
            <person name="Karaoz U."/>
            <person name="Brodie E.L."/>
            <person name="Williams K.H."/>
            <person name="Hubbard S.S."/>
            <person name="Banfield J.F."/>
        </authorList>
    </citation>
    <scope>NUCLEOTIDE SEQUENCE [LARGE SCALE GENOMIC DNA]</scope>
</reference>
<feature type="transmembrane region" description="Helical" evidence="9">
    <location>
        <begin position="359"/>
        <end position="378"/>
    </location>
</feature>
<evidence type="ECO:0000256" key="1">
    <source>
        <dbReference type="ARBA" id="ARBA00004429"/>
    </source>
</evidence>
<feature type="transmembrane region" description="Helical" evidence="9">
    <location>
        <begin position="123"/>
        <end position="140"/>
    </location>
</feature>
<organism evidence="10 11">
    <name type="scientific">Candidatus Terrybacteria bacterium RIFCSPLOWO2_01_FULL_40_23</name>
    <dbReference type="NCBI Taxonomy" id="1802366"/>
    <lineage>
        <taxon>Bacteria</taxon>
        <taxon>Candidatus Terryibacteriota</taxon>
    </lineage>
</organism>
<dbReference type="PANTHER" id="PTHR46997:SF2">
    <property type="entry name" value="TYROSINE-SPECIFIC TRANSPORT SYSTEM"/>
    <property type="match status" value="1"/>
</dbReference>
<comment type="subcellular location">
    <subcellularLocation>
        <location evidence="1">Cell inner membrane</location>
        <topology evidence="1">Multi-pass membrane protein</topology>
    </subcellularLocation>
</comment>
<dbReference type="Gene3D" id="1.20.1740.10">
    <property type="entry name" value="Amino acid/polyamine transporter I"/>
    <property type="match status" value="1"/>
</dbReference>
<dbReference type="GO" id="GO:0015173">
    <property type="term" value="F:aromatic amino acid transmembrane transporter activity"/>
    <property type="evidence" value="ECO:0007669"/>
    <property type="project" value="InterPro"/>
</dbReference>